<dbReference type="EMBL" id="VSSQ01011803">
    <property type="protein sequence ID" value="MPM47754.1"/>
    <property type="molecule type" value="Genomic_DNA"/>
</dbReference>
<evidence type="ECO:0000259" key="2">
    <source>
        <dbReference type="Pfam" id="PF03781"/>
    </source>
</evidence>
<dbReference type="PANTHER" id="PTHR23150:SF19">
    <property type="entry name" value="FORMYLGLYCINE-GENERATING ENZYME"/>
    <property type="match status" value="1"/>
</dbReference>
<dbReference type="InterPro" id="IPR005532">
    <property type="entry name" value="SUMF_dom"/>
</dbReference>
<dbReference type="SUPFAM" id="SSF56436">
    <property type="entry name" value="C-type lectin-like"/>
    <property type="match status" value="1"/>
</dbReference>
<evidence type="ECO:0000256" key="1">
    <source>
        <dbReference type="SAM" id="Phobius"/>
    </source>
</evidence>
<gene>
    <name evidence="3" type="ORF">SDC9_94470</name>
</gene>
<dbReference type="InterPro" id="IPR042095">
    <property type="entry name" value="SUMF_sf"/>
</dbReference>
<evidence type="ECO:0000313" key="3">
    <source>
        <dbReference type="EMBL" id="MPM47754.1"/>
    </source>
</evidence>
<keyword evidence="1" id="KW-0472">Membrane</keyword>
<dbReference type="InterPro" id="IPR016187">
    <property type="entry name" value="CTDL_fold"/>
</dbReference>
<dbReference type="Pfam" id="PF03781">
    <property type="entry name" value="FGE-sulfatase"/>
    <property type="match status" value="1"/>
</dbReference>
<proteinExistence type="predicted"/>
<dbReference type="AlphaFoldDB" id="A0A645ADL1"/>
<dbReference type="GO" id="GO:0120147">
    <property type="term" value="F:formylglycine-generating oxidase activity"/>
    <property type="evidence" value="ECO:0007669"/>
    <property type="project" value="TreeGrafter"/>
</dbReference>
<dbReference type="InterPro" id="IPR051043">
    <property type="entry name" value="Sulfatase_Mod_Factor_Kinase"/>
</dbReference>
<feature type="domain" description="Sulfatase-modifying factor enzyme-like" evidence="2">
    <location>
        <begin position="50"/>
        <end position="254"/>
    </location>
</feature>
<comment type="caution">
    <text evidence="3">The sequence shown here is derived from an EMBL/GenBank/DDBJ whole genome shotgun (WGS) entry which is preliminary data.</text>
</comment>
<protein>
    <recommendedName>
        <fullName evidence="2">Sulfatase-modifying factor enzyme-like domain-containing protein</fullName>
    </recommendedName>
</protein>
<keyword evidence="1" id="KW-0812">Transmembrane</keyword>
<feature type="transmembrane region" description="Helical" evidence="1">
    <location>
        <begin position="6"/>
        <end position="23"/>
    </location>
</feature>
<dbReference type="PANTHER" id="PTHR23150">
    <property type="entry name" value="SULFATASE MODIFYING FACTOR 1, 2"/>
    <property type="match status" value="1"/>
</dbReference>
<organism evidence="3">
    <name type="scientific">bioreactor metagenome</name>
    <dbReference type="NCBI Taxonomy" id="1076179"/>
    <lineage>
        <taxon>unclassified sequences</taxon>
        <taxon>metagenomes</taxon>
        <taxon>ecological metagenomes</taxon>
    </lineage>
</organism>
<sequence length="298" mass="33853">MKTGRIITYSVLIAGLALLSAFAPGKKKFIKNPEGFVFVPMGTTVIDKDTVSVQAFWMAKTEITNKEYREYLADLKANGDMDGYQKALPDTTQWRDKSGYNEPYVEFYFRHPAYNEYPVVNISREQAEMFCVWLTKKIREVYGNDINDVRLPYREEWVMAARGNNPGAVYPWNGTTLFNEKEQKYACNFKRMGAESIHYNDSTEKIEVWGYYDYFGLPGMLNDAADITAPAESYWPNSYGLYNMSGNVAEMVQQEGIAVGGSWKSTGYDVRVESTMPFTGPATTVGFRPVITYTGKTK</sequence>
<name>A0A645ADL1_9ZZZZ</name>
<reference evidence="3" key="1">
    <citation type="submission" date="2019-08" db="EMBL/GenBank/DDBJ databases">
        <authorList>
            <person name="Kucharzyk K."/>
            <person name="Murdoch R.W."/>
            <person name="Higgins S."/>
            <person name="Loffler F."/>
        </authorList>
    </citation>
    <scope>NUCLEOTIDE SEQUENCE</scope>
</reference>
<keyword evidence="1" id="KW-1133">Transmembrane helix</keyword>
<accession>A0A645ADL1</accession>
<dbReference type="Gene3D" id="3.90.1580.10">
    <property type="entry name" value="paralog of FGE (formylglycine-generating enzyme)"/>
    <property type="match status" value="1"/>
</dbReference>